<dbReference type="PANTHER" id="PTHR43649">
    <property type="entry name" value="ARABINOSE-BINDING PROTEIN-RELATED"/>
    <property type="match status" value="1"/>
</dbReference>
<accession>A0AA96RMT1</accession>
<dbReference type="Proteomes" id="UP001304650">
    <property type="component" value="Chromosome"/>
</dbReference>
<dbReference type="InterPro" id="IPR006059">
    <property type="entry name" value="SBP"/>
</dbReference>
<reference evidence="2" key="1">
    <citation type="submission" date="2022-02" db="EMBL/GenBank/DDBJ databases">
        <title>Paenibacillus sp. MBLB1832 Whole Genome Shotgun Sequencing.</title>
        <authorList>
            <person name="Hwang C.Y."/>
            <person name="Cho E.-S."/>
            <person name="Seo M.-J."/>
        </authorList>
    </citation>
    <scope>NUCLEOTIDE SEQUENCE</scope>
    <source>
        <strain evidence="2">MBLB1832</strain>
    </source>
</reference>
<keyword evidence="1" id="KW-0732">Signal</keyword>
<proteinExistence type="predicted"/>
<feature type="signal peptide" evidence="1">
    <location>
        <begin position="1"/>
        <end position="23"/>
    </location>
</feature>
<sequence length="436" mass="47094">MRKSSLRYSFLVASLSIISFLTACGSSSSTGASPAASAVSTASSTAAATTSAKPVTISFLHWRGEDVNSLNGIITKFQAENPNIKVEMQTMPSEQYQSTAQAKLADGSVGDVFTSFPGAQFEALAKAGIFTDLSSEKFLSNFNDTLIQVGKKDGKQVAVPYQLVYNDPIYNVKLFQKYNLTPPKDWAGFLALCETLKKNGIIPIAFAGADIGPGQFMNTMVMNNEPSTDIFTKVEAGQAKLTDEFWVKTLTQFKELNDKGYLQPDALGTKDAAAGALFIQEKAAILASGSYQLAQNKKQNSNLEQKLLAPITVAADQAKFEGVHTSTFMLAVNSKSKHPAEAKKFIEFLSKKDIAGTYANETGQNVTVKDVQYTTPELQVATEWSSKKTLFQPRFSITNADNQKAVTNSIQAVLSGKSPQDAAKEAQAIIDQHLVK</sequence>
<dbReference type="Gene3D" id="3.40.190.10">
    <property type="entry name" value="Periplasmic binding protein-like II"/>
    <property type="match status" value="2"/>
</dbReference>
<dbReference type="SUPFAM" id="SSF53850">
    <property type="entry name" value="Periplasmic binding protein-like II"/>
    <property type="match status" value="1"/>
</dbReference>
<dbReference type="AlphaFoldDB" id="A0AA96RMT1"/>
<organism evidence="2 3">
    <name type="scientific">Paenibacillus roseopurpureus</name>
    <dbReference type="NCBI Taxonomy" id="2918901"/>
    <lineage>
        <taxon>Bacteria</taxon>
        <taxon>Bacillati</taxon>
        <taxon>Bacillota</taxon>
        <taxon>Bacilli</taxon>
        <taxon>Bacillales</taxon>
        <taxon>Paenibacillaceae</taxon>
        <taxon>Paenibacillus</taxon>
    </lineage>
</organism>
<protein>
    <submittedName>
        <fullName evidence="2">Extracellular solute-binding protein</fullName>
    </submittedName>
</protein>
<dbReference type="EMBL" id="CP130319">
    <property type="protein sequence ID" value="WNR46806.1"/>
    <property type="molecule type" value="Genomic_DNA"/>
</dbReference>
<dbReference type="RefSeq" id="WP_314805187.1">
    <property type="nucleotide sequence ID" value="NZ_CP130319.1"/>
</dbReference>
<dbReference type="PROSITE" id="PS51257">
    <property type="entry name" value="PROKAR_LIPOPROTEIN"/>
    <property type="match status" value="1"/>
</dbReference>
<feature type="chain" id="PRO_5041740684" evidence="1">
    <location>
        <begin position="24"/>
        <end position="436"/>
    </location>
</feature>
<keyword evidence="3" id="KW-1185">Reference proteome</keyword>
<dbReference type="Pfam" id="PF01547">
    <property type="entry name" value="SBP_bac_1"/>
    <property type="match status" value="1"/>
</dbReference>
<name>A0AA96RMT1_9BACL</name>
<evidence type="ECO:0000256" key="1">
    <source>
        <dbReference type="SAM" id="SignalP"/>
    </source>
</evidence>
<evidence type="ECO:0000313" key="3">
    <source>
        <dbReference type="Proteomes" id="UP001304650"/>
    </source>
</evidence>
<gene>
    <name evidence="2" type="ORF">MJB10_12150</name>
</gene>
<evidence type="ECO:0000313" key="2">
    <source>
        <dbReference type="EMBL" id="WNR46806.1"/>
    </source>
</evidence>
<dbReference type="InterPro" id="IPR050490">
    <property type="entry name" value="Bact_solute-bd_prot1"/>
</dbReference>
<dbReference type="KEGG" id="proo:MJB10_12150"/>